<name>A0AAW3ZT45_9GAMM</name>
<reference evidence="1 2" key="1">
    <citation type="submission" date="2020-09" db="EMBL/GenBank/DDBJ databases">
        <title>Pseudoxanthomonas sp. CAU 1598 isolated from sand of Yaerae Beach.</title>
        <authorList>
            <person name="Kim W."/>
        </authorList>
    </citation>
    <scope>NUCLEOTIDE SEQUENCE [LARGE SCALE GENOMIC DNA]</scope>
    <source>
        <strain evidence="1 2">CAU 1598</strain>
    </source>
</reference>
<dbReference type="RefSeq" id="WP_192031431.1">
    <property type="nucleotide sequence ID" value="NZ_JACYTR010000076.1"/>
</dbReference>
<proteinExistence type="predicted"/>
<evidence type="ECO:0000313" key="1">
    <source>
        <dbReference type="EMBL" id="MBD8528010.1"/>
    </source>
</evidence>
<comment type="caution">
    <text evidence="1">The sequence shown here is derived from an EMBL/GenBank/DDBJ whole genome shotgun (WGS) entry which is preliminary data.</text>
</comment>
<protein>
    <recommendedName>
        <fullName evidence="3">SWIM-type domain-containing protein</fullName>
    </recommendedName>
</protein>
<accession>A0AAW3ZT45</accession>
<keyword evidence="2" id="KW-1185">Reference proteome</keyword>
<dbReference type="AlphaFoldDB" id="A0AAW3ZT45"/>
<evidence type="ECO:0008006" key="3">
    <source>
        <dbReference type="Google" id="ProtNLM"/>
    </source>
</evidence>
<gene>
    <name evidence="1" type="ORF">IFO71_19860</name>
</gene>
<dbReference type="EMBL" id="JACYTR010000076">
    <property type="protein sequence ID" value="MBD8528010.1"/>
    <property type="molecule type" value="Genomic_DNA"/>
</dbReference>
<organism evidence="1 2">
    <name type="scientific">Pseudomarimonas arenosa</name>
    <dbReference type="NCBI Taxonomy" id="2774145"/>
    <lineage>
        <taxon>Bacteria</taxon>
        <taxon>Pseudomonadati</taxon>
        <taxon>Pseudomonadota</taxon>
        <taxon>Gammaproteobacteria</taxon>
        <taxon>Lysobacterales</taxon>
        <taxon>Lysobacteraceae</taxon>
        <taxon>Pseudomarimonas</taxon>
    </lineage>
</organism>
<sequence length="315" mass="35184">MTQDLWTALFPHFAADCTFGLTVRTAHHECLRLTLDYHFGLVELFRLDAHGSLGRLITAAQGKKQDLRATLVELHARQEFTVCLDTFQMKLENRKPRAELERMTLAWLVDALQLSPPTAKDWAAGRRAFKQTLQEEKQRRREAKGVLSAAEVARARPLSTRDADSFLAALEVRLSQPERISKALAMLRHTGFQLYHDVSDDALAGVVKSQTDPDLTYACRLTAAGEVCCCTQNLNVCGGLRGAACKHLLVLLIGLVRAGEVDPAKVDAWMASSVGQKPKLDRELMGDVFLRYRGAEAGELDWRPTETVPEDYYAY</sequence>
<dbReference type="Proteomes" id="UP000613768">
    <property type="component" value="Unassembled WGS sequence"/>
</dbReference>
<evidence type="ECO:0000313" key="2">
    <source>
        <dbReference type="Proteomes" id="UP000613768"/>
    </source>
</evidence>